<dbReference type="GO" id="GO:0046983">
    <property type="term" value="F:protein dimerization activity"/>
    <property type="evidence" value="ECO:0007669"/>
    <property type="project" value="InterPro"/>
</dbReference>
<feature type="compositionally biased region" description="Basic residues" evidence="2">
    <location>
        <begin position="177"/>
        <end position="186"/>
    </location>
</feature>
<dbReference type="Proteomes" id="UP000188320">
    <property type="component" value="Unassembled WGS sequence"/>
</dbReference>
<dbReference type="Gene3D" id="4.10.280.10">
    <property type="entry name" value="Helix-loop-helix DNA-binding domain"/>
    <property type="match status" value="1"/>
</dbReference>
<feature type="region of interest" description="Disordered" evidence="2">
    <location>
        <begin position="149"/>
        <end position="186"/>
    </location>
</feature>
<keyword evidence="1" id="KW-0175">Coiled coil</keyword>
<dbReference type="AlphaFoldDB" id="A0A1R1PJK6"/>
<dbReference type="PROSITE" id="PS50888">
    <property type="entry name" value="BHLH"/>
    <property type="match status" value="1"/>
</dbReference>
<dbReference type="PANTHER" id="PTHR47787:SF1">
    <property type="entry name" value="CENTROMERE-BINDING PROTEIN 1"/>
    <property type="match status" value="1"/>
</dbReference>
<dbReference type="SMART" id="SM00353">
    <property type="entry name" value="HLH"/>
    <property type="match status" value="1"/>
</dbReference>
<accession>A0A1R1PJK6</accession>
<evidence type="ECO:0000313" key="5">
    <source>
        <dbReference type="Proteomes" id="UP000188320"/>
    </source>
</evidence>
<evidence type="ECO:0000259" key="3">
    <source>
        <dbReference type="PROSITE" id="PS50888"/>
    </source>
</evidence>
<protein>
    <submittedName>
        <fullName evidence="4">Putative bHLH domain-containing protein</fullName>
    </submittedName>
</protein>
<dbReference type="InterPro" id="IPR036638">
    <property type="entry name" value="HLH_DNA-bd_sf"/>
</dbReference>
<comment type="caution">
    <text evidence="4">The sequence shown here is derived from an EMBL/GenBank/DDBJ whole genome shotgun (WGS) entry which is preliminary data.</text>
</comment>
<feature type="region of interest" description="Disordered" evidence="2">
    <location>
        <begin position="18"/>
        <end position="93"/>
    </location>
</feature>
<dbReference type="Pfam" id="PF00010">
    <property type="entry name" value="HLH"/>
    <property type="match status" value="1"/>
</dbReference>
<dbReference type="SUPFAM" id="SSF47459">
    <property type="entry name" value="HLH, helix-loop-helix DNA-binding domain"/>
    <property type="match status" value="1"/>
</dbReference>
<name>A0A1R1PJK6_ZANCU</name>
<dbReference type="GO" id="GO:0005634">
    <property type="term" value="C:nucleus"/>
    <property type="evidence" value="ECO:0007669"/>
    <property type="project" value="TreeGrafter"/>
</dbReference>
<organism evidence="4 5">
    <name type="scientific">Zancudomyces culisetae</name>
    <name type="common">Gut fungus</name>
    <name type="synonym">Smittium culisetae</name>
    <dbReference type="NCBI Taxonomy" id="1213189"/>
    <lineage>
        <taxon>Eukaryota</taxon>
        <taxon>Fungi</taxon>
        <taxon>Fungi incertae sedis</taxon>
        <taxon>Zoopagomycota</taxon>
        <taxon>Kickxellomycotina</taxon>
        <taxon>Harpellomycetes</taxon>
        <taxon>Harpellales</taxon>
        <taxon>Legeriomycetaceae</taxon>
        <taxon>Zancudomyces</taxon>
    </lineage>
</organism>
<sequence>MSVFEMTSESVEAGKILGSFSLASDSSKHSNGKKKKSSKEKKDSNKHSKREARSELSADEAKTSRPILPKTINAEDPEDGAIKLNGTQSNSRKRMKLTDLVENMTNGDTQEIDLQNTPLIARAIPSREGATIAAVAAAAAESPSATEIANTLSSSSSSSSSVRPPVGSPAWELARRESHKKVERRRREHINAGVDQLSKIVPDCGKNKGTILHQAVLYITKLQEQEALIGVDVKVVRDEYEKKISELQDQIAQLKKENKSLRSKSE</sequence>
<evidence type="ECO:0000313" key="4">
    <source>
        <dbReference type="EMBL" id="OMH81062.1"/>
    </source>
</evidence>
<dbReference type="OrthoDB" id="71302at2759"/>
<dbReference type="PANTHER" id="PTHR47787">
    <property type="entry name" value="CENTROMERE-BINDING PROTEIN 1"/>
    <property type="match status" value="1"/>
</dbReference>
<feature type="domain" description="BHLH" evidence="3">
    <location>
        <begin position="174"/>
        <end position="222"/>
    </location>
</feature>
<dbReference type="InterPro" id="IPR011598">
    <property type="entry name" value="bHLH_dom"/>
</dbReference>
<proteinExistence type="predicted"/>
<evidence type="ECO:0000256" key="2">
    <source>
        <dbReference type="SAM" id="MobiDB-lite"/>
    </source>
</evidence>
<gene>
    <name evidence="4" type="ORF">AX774_g5489</name>
</gene>
<reference evidence="5" key="1">
    <citation type="submission" date="2017-01" db="EMBL/GenBank/DDBJ databases">
        <authorList>
            <person name="Wang Y."/>
            <person name="White M."/>
            <person name="Kvist S."/>
            <person name="Moncalvo J.-M."/>
        </authorList>
    </citation>
    <scope>NUCLEOTIDE SEQUENCE [LARGE SCALE GENOMIC DNA]</scope>
    <source>
        <strain evidence="5">COL-18-3</strain>
    </source>
</reference>
<dbReference type="GO" id="GO:0003700">
    <property type="term" value="F:DNA-binding transcription factor activity"/>
    <property type="evidence" value="ECO:0007669"/>
    <property type="project" value="TreeGrafter"/>
</dbReference>
<evidence type="ECO:0000256" key="1">
    <source>
        <dbReference type="SAM" id="Coils"/>
    </source>
</evidence>
<feature type="compositionally biased region" description="Basic and acidic residues" evidence="2">
    <location>
        <begin position="40"/>
        <end position="63"/>
    </location>
</feature>
<feature type="compositionally biased region" description="Low complexity" evidence="2">
    <location>
        <begin position="149"/>
        <end position="161"/>
    </location>
</feature>
<dbReference type="EMBL" id="LSSK01000995">
    <property type="protein sequence ID" value="OMH81062.1"/>
    <property type="molecule type" value="Genomic_DNA"/>
</dbReference>
<feature type="compositionally biased region" description="Basic residues" evidence="2">
    <location>
        <begin position="30"/>
        <end position="39"/>
    </location>
</feature>
<keyword evidence="5" id="KW-1185">Reference proteome</keyword>
<feature type="coiled-coil region" evidence="1">
    <location>
        <begin position="237"/>
        <end position="264"/>
    </location>
</feature>